<feature type="region of interest" description="Disordered" evidence="3">
    <location>
        <begin position="1"/>
        <end position="85"/>
    </location>
</feature>
<dbReference type="AlphaFoldDB" id="A0AAJ6QKN8"/>
<gene>
    <name evidence="5" type="ORF">An04g01660</name>
</gene>
<dbReference type="PANTHER" id="PTHR48051:SF46">
    <property type="entry name" value="LEUCINE RICH REPEAT-CONTAINING DOMAIN PROTEIN"/>
    <property type="match status" value="1"/>
</dbReference>
<dbReference type="InterPro" id="IPR003591">
    <property type="entry name" value="Leu-rich_rpt_typical-subtyp"/>
</dbReference>
<feature type="region of interest" description="Disordered" evidence="3">
    <location>
        <begin position="688"/>
        <end position="727"/>
    </location>
</feature>
<dbReference type="InterPro" id="IPR055414">
    <property type="entry name" value="LRR_R13L4/SHOC2-like"/>
</dbReference>
<dbReference type="InterPro" id="IPR032675">
    <property type="entry name" value="LRR_dom_sf"/>
</dbReference>
<protein>
    <recommendedName>
        <fullName evidence="4">Disease resistance R13L4/SHOC-2-like LRR domain-containing protein</fullName>
    </recommendedName>
</protein>
<feature type="region of interest" description="Disordered" evidence="3">
    <location>
        <begin position="302"/>
        <end position="339"/>
    </location>
</feature>
<dbReference type="GeneID" id="4990570"/>
<accession>A0AAJ6QKN8</accession>
<dbReference type="InterPro" id="IPR050216">
    <property type="entry name" value="LRR_domain-containing"/>
</dbReference>
<dbReference type="SUPFAM" id="SSF52058">
    <property type="entry name" value="L domain-like"/>
    <property type="match status" value="1"/>
</dbReference>
<feature type="compositionally biased region" description="Polar residues" evidence="3">
    <location>
        <begin position="704"/>
        <end position="716"/>
    </location>
</feature>
<dbReference type="PANTHER" id="PTHR48051">
    <property type="match status" value="1"/>
</dbReference>
<evidence type="ECO:0000313" key="5">
    <source>
        <dbReference type="RefSeq" id="XP_001401533.3"/>
    </source>
</evidence>
<dbReference type="RefSeq" id="XP_001401533.3">
    <property type="nucleotide sequence ID" value="XM_001401496.3"/>
</dbReference>
<evidence type="ECO:0000256" key="1">
    <source>
        <dbReference type="ARBA" id="ARBA00022614"/>
    </source>
</evidence>
<evidence type="ECO:0000256" key="3">
    <source>
        <dbReference type="SAM" id="MobiDB-lite"/>
    </source>
</evidence>
<dbReference type="Gene3D" id="3.80.10.10">
    <property type="entry name" value="Ribonuclease Inhibitor"/>
    <property type="match status" value="1"/>
</dbReference>
<sequence length="1052" mass="116523">MLSTMVRPEDAIRMPRSYRSDVDEEDTSRRTPEQNTLSSSSSSSNNDAAAKSEDEVTLVNGSAGDGRSSSLGKHQTGPRLLSPDETIELARRAVENGIQETKRSLAGSEAVSDVVKPKLTIDLGHSNIVRIPEAVVDIIKDEVERLSLSNNHLFHIPYRFAECSHLRYLNIRANSFREFPKGVYKLPLLEILDISRNKIGHLPEEIKKLSSLRVLSVMQNRLDDLPLGISDMNKLQILKVAGNPLRGPLRRLLETSETEFAPSTMTDNEKEVAVTAELKRFLKTKQPVTTLEVERNELSEGMLDTPKPVKRGVSSRFPVIPSTGDLSSDPKSPSLSRPPPIPLKSHYRIASGQHSVFQGGFLPRSGARPLAGVNERNRSNSEGIIQASLAARNKRMGVIRKNTDLGTLDETRPYRNSHLRGLSYGSILRTRPIAAVCNSNSSSPSSPRERRRLKDGFVNRMSSLPEHKGERETAEPIIECAKGILFALFQVQSNVSSLINVIKRDDARRNSLEIVFYNASTHVERLNEAIENAEHHSDEVDAVRLSNEAVKRECETCIIAYTHVGTQLRNSIDKIVANGDPRYLRSLMLMIFGSVVELRNACASLGIPLQTRKPPSATKPSIPEIKESASSDRFLGPTVTPTRGREHSLSTRRLRSDTTIQHPQITTTGPFQAAQNYQSAVSSPGFAPTPFSLGARSRSSSRSNHINTSVPSSLATPRSGESFPPMPSAVVPRINPLTGLDEIEEERIFEKIFYQLTSAYTAALQALPLARRQLVRCHEVAEQEHESEGILMLWNNLIRRCRVCLEVSEALGLRLSNMKVKEPGGGMRNQREFWQLCKAFMQSFVDLVTDMREVRSMQLLPGDIIVILRPVQRASREAGRLIDASPWSYLADMAPSNAAANIYGPPLQSQHSQHQNTASNASSFHLNSGVSPQSVHLPATPLSAALGPAAQATVPSTPASAYSDKFFEGDVFQRADSLLSMPNQAPFFSRRRDLQRNMFDTSTGYTSEQYPAFPTNKTSHYSHMPSPTACTMTDSCTYLHTDKEIQHTDIEI</sequence>
<reference evidence="5" key="2">
    <citation type="submission" date="2025-08" db="UniProtKB">
        <authorList>
            <consortium name="RefSeq"/>
        </authorList>
    </citation>
    <scope>IDENTIFICATION</scope>
</reference>
<dbReference type="VEuPathDB" id="FungiDB:An04g01660"/>
<proteinExistence type="predicted"/>
<dbReference type="Pfam" id="PF10428">
    <property type="entry name" value="SOG2"/>
    <property type="match status" value="1"/>
</dbReference>
<reference evidence="5" key="1">
    <citation type="submission" date="2025-02" db="EMBL/GenBank/DDBJ databases">
        <authorList>
            <consortium name="NCBI Genome Project"/>
        </authorList>
    </citation>
    <scope>NUCLEOTIDE SEQUENCE</scope>
</reference>
<feature type="compositionally biased region" description="Low complexity" evidence="3">
    <location>
        <begin position="325"/>
        <end position="335"/>
    </location>
</feature>
<keyword evidence="2" id="KW-0677">Repeat</keyword>
<feature type="region of interest" description="Disordered" evidence="3">
    <location>
        <begin position="632"/>
        <end position="652"/>
    </location>
</feature>
<feature type="region of interest" description="Disordered" evidence="3">
    <location>
        <begin position="901"/>
        <end position="932"/>
    </location>
</feature>
<name>A0AAJ6QKN8_ASPNG</name>
<evidence type="ECO:0000259" key="4">
    <source>
        <dbReference type="Pfam" id="PF23598"/>
    </source>
</evidence>
<evidence type="ECO:0000256" key="2">
    <source>
        <dbReference type="ARBA" id="ARBA00022737"/>
    </source>
</evidence>
<organism evidence="5">
    <name type="scientific">Aspergillus niger</name>
    <dbReference type="NCBI Taxonomy" id="5061"/>
    <lineage>
        <taxon>Eukaryota</taxon>
        <taxon>Fungi</taxon>
        <taxon>Dikarya</taxon>
        <taxon>Ascomycota</taxon>
        <taxon>Pezizomycotina</taxon>
        <taxon>Eurotiomycetes</taxon>
        <taxon>Eurotiomycetidae</taxon>
        <taxon>Eurotiales</taxon>
        <taxon>Aspergillaceae</taxon>
        <taxon>Aspergillus</taxon>
        <taxon>Aspergillus subgen. Circumdati</taxon>
    </lineage>
</organism>
<dbReference type="InterPro" id="IPR019487">
    <property type="entry name" value="RAM_signalling_pathway_SOG2"/>
</dbReference>
<keyword evidence="1" id="KW-0433">Leucine-rich repeat</keyword>
<dbReference type="SMART" id="SM00369">
    <property type="entry name" value="LRR_TYP"/>
    <property type="match status" value="2"/>
</dbReference>
<feature type="compositionally biased region" description="Basic and acidic residues" evidence="3">
    <location>
        <begin position="7"/>
        <end position="32"/>
    </location>
</feature>
<dbReference type="KEGG" id="ang:An04g01660"/>
<feature type="compositionally biased region" description="Polar residues" evidence="3">
    <location>
        <begin position="907"/>
        <end position="932"/>
    </location>
</feature>
<feature type="domain" description="Disease resistance R13L4/SHOC-2-like LRR" evidence="4">
    <location>
        <begin position="162"/>
        <end position="240"/>
    </location>
</feature>
<dbReference type="Pfam" id="PF23598">
    <property type="entry name" value="LRR_14"/>
    <property type="match status" value="1"/>
</dbReference>